<feature type="transmembrane region" description="Helical" evidence="1">
    <location>
        <begin position="265"/>
        <end position="289"/>
    </location>
</feature>
<reference evidence="2" key="1">
    <citation type="submission" date="2020-09" db="EMBL/GenBank/DDBJ databases">
        <title>Streptomyces canutascabiei sp. nov., which causes potato common scab and is distributed across the world.</title>
        <authorList>
            <person name="Nguyen H.P."/>
            <person name="Weisberg A.J."/>
            <person name="Chang J.H."/>
            <person name="Clarke C.R."/>
        </authorList>
    </citation>
    <scope>NUCLEOTIDE SEQUENCE</scope>
    <source>
        <strain evidence="2">ID-01-6.2a</strain>
    </source>
</reference>
<gene>
    <name evidence="2" type="ORF">IHE70_31575</name>
</gene>
<protein>
    <submittedName>
        <fullName evidence="2">Uncharacterized protein</fullName>
    </submittedName>
</protein>
<evidence type="ECO:0000313" key="2">
    <source>
        <dbReference type="EMBL" id="MBD9727644.1"/>
    </source>
</evidence>
<comment type="caution">
    <text evidence="2">The sequence shown here is derived from an EMBL/GenBank/DDBJ whole genome shotgun (WGS) entry which is preliminary data.</text>
</comment>
<organism evidence="2 3">
    <name type="scientific">Streptomyces caniscabiei</name>
    <dbReference type="NCBI Taxonomy" id="2746961"/>
    <lineage>
        <taxon>Bacteria</taxon>
        <taxon>Bacillati</taxon>
        <taxon>Actinomycetota</taxon>
        <taxon>Actinomycetes</taxon>
        <taxon>Kitasatosporales</taxon>
        <taxon>Streptomycetaceae</taxon>
        <taxon>Streptomyces</taxon>
    </lineage>
</organism>
<dbReference type="GeneID" id="79931391"/>
<sequence>MSRRAEPSPPLSPLPSVTLRGYGDAMWLEGRAVVLEQKGLRRRIPIEAVEEARVVGRGRRSVEIALWGVDGAPGPVFTLDGRDAAQAGRLVEVANGTRSRSGPPQGGAALVEERLASASGRKKGLGLTRRERAVGIVLLLVYAGGFALLAWAGEPQQAALWLLGVAPALFGLLIVVPSLRWAWKRWTVRRRGVTVVAVFARRERKRTFFRYTDLEGGTHEIESDYAARGIGGDPTRIEVVYDCQQPGRAVCSLAASTLLWRTAGVTLAGGLLLSLAFLMMPLQLILLALSG</sequence>
<feature type="transmembrane region" description="Helical" evidence="1">
    <location>
        <begin position="133"/>
        <end position="152"/>
    </location>
</feature>
<keyword evidence="1" id="KW-0472">Membrane</keyword>
<evidence type="ECO:0000313" key="3">
    <source>
        <dbReference type="Proteomes" id="UP000661025"/>
    </source>
</evidence>
<keyword evidence="1" id="KW-0812">Transmembrane</keyword>
<name>A0A927LBG3_9ACTN</name>
<keyword evidence="1" id="KW-1133">Transmembrane helix</keyword>
<proteinExistence type="predicted"/>
<dbReference type="AlphaFoldDB" id="A0A927LBG3"/>
<dbReference type="RefSeq" id="WP_192364109.1">
    <property type="nucleotide sequence ID" value="NZ_CP119182.1"/>
</dbReference>
<evidence type="ECO:0000256" key="1">
    <source>
        <dbReference type="SAM" id="Phobius"/>
    </source>
</evidence>
<accession>A0A927LBG3</accession>
<dbReference type="EMBL" id="JACYXT010000016">
    <property type="protein sequence ID" value="MBD9727644.1"/>
    <property type="molecule type" value="Genomic_DNA"/>
</dbReference>
<feature type="transmembrane region" description="Helical" evidence="1">
    <location>
        <begin position="158"/>
        <end position="183"/>
    </location>
</feature>
<dbReference type="Proteomes" id="UP000661025">
    <property type="component" value="Unassembled WGS sequence"/>
</dbReference>